<proteinExistence type="predicted"/>
<geneLocation type="plasmid" evidence="1 2">
    <name>unnamed7</name>
</geneLocation>
<accession>A0A6N1B097</accession>
<dbReference type="KEGG" id="aoz:HUE56_29580"/>
<dbReference type="Proteomes" id="UP000509702">
    <property type="component" value="Plasmid unnamed7"/>
</dbReference>
<name>A0A6N1B097_9PROT</name>
<evidence type="ECO:0000313" key="1">
    <source>
        <dbReference type="EMBL" id="QKS54654.1"/>
    </source>
</evidence>
<dbReference type="RefSeq" id="WP_136705942.1">
    <property type="nucleotide sequence ID" value="NZ_BSOV01000001.1"/>
</dbReference>
<protein>
    <submittedName>
        <fullName evidence="1">Uncharacterized protein</fullName>
    </submittedName>
</protein>
<keyword evidence="1" id="KW-0614">Plasmid</keyword>
<dbReference type="EMBL" id="CP054622">
    <property type="protein sequence ID" value="QKS54654.1"/>
    <property type="molecule type" value="Genomic_DNA"/>
</dbReference>
<sequence>MSLDLCAFEGVQSSELKLSLAADVYAGYRAGRYPWRTAHSALRRLAVPSDAINTGLHTETVHAVPAVIRPYLEA</sequence>
<reference evidence="1 2" key="1">
    <citation type="submission" date="2020-06" db="EMBL/GenBank/DDBJ databases">
        <title>Complete genome of Azosprillum oryzae KACC14407.</title>
        <authorList>
            <person name="Kim M."/>
            <person name="Park Y.-J."/>
            <person name="Shin J.-H."/>
        </authorList>
    </citation>
    <scope>NUCLEOTIDE SEQUENCE [LARGE SCALE GENOMIC DNA]</scope>
    <source>
        <strain evidence="1 2">KACC 14407</strain>
        <plasmid evidence="1 2">unnamed7</plasmid>
    </source>
</reference>
<keyword evidence="2" id="KW-1185">Reference proteome</keyword>
<gene>
    <name evidence="1" type="ORF">HUE56_29580</name>
</gene>
<organism evidence="1 2">
    <name type="scientific">Azospirillum oryzae</name>
    <dbReference type="NCBI Taxonomy" id="286727"/>
    <lineage>
        <taxon>Bacteria</taxon>
        <taxon>Pseudomonadati</taxon>
        <taxon>Pseudomonadota</taxon>
        <taxon>Alphaproteobacteria</taxon>
        <taxon>Rhodospirillales</taxon>
        <taxon>Azospirillaceae</taxon>
        <taxon>Azospirillum</taxon>
    </lineage>
</organism>
<dbReference type="AlphaFoldDB" id="A0A6N1B097"/>
<evidence type="ECO:0000313" key="2">
    <source>
        <dbReference type="Proteomes" id="UP000509702"/>
    </source>
</evidence>